<evidence type="ECO:0000256" key="2">
    <source>
        <dbReference type="SAM" id="Phobius"/>
    </source>
</evidence>
<evidence type="ECO:0000256" key="1">
    <source>
        <dbReference type="SAM" id="MobiDB-lite"/>
    </source>
</evidence>
<comment type="caution">
    <text evidence="3">The sequence shown here is derived from an EMBL/GenBank/DDBJ whole genome shotgun (WGS) entry which is preliminary data.</text>
</comment>
<reference evidence="3 4" key="1">
    <citation type="submission" date="2024-06" db="EMBL/GenBank/DDBJ databases">
        <title>A chromosome level genome sequence of Diviner's sage (Salvia divinorum).</title>
        <authorList>
            <person name="Ford S.A."/>
            <person name="Ro D.-K."/>
            <person name="Ness R.W."/>
            <person name="Phillips M.A."/>
        </authorList>
    </citation>
    <scope>NUCLEOTIDE SEQUENCE [LARGE SCALE GENOMIC DNA]</scope>
    <source>
        <strain evidence="3">SAF-2024a</strain>
        <tissue evidence="3">Leaf</tissue>
    </source>
</reference>
<sequence length="135" mass="14633">MVGFGEELIIIENYQIPWLIWIQLLITILLLLHFFGFAAFTYDASTSSAAPPPAANNSTSLNGIITVEDERAGGDPGSCCSGGSRREEEDEPSLKDSVILGIFRNPNHPCNYFGLAKQALFKCFGLDSNSESSVS</sequence>
<accession>A0ABD1FYE4</accession>
<proteinExistence type="predicted"/>
<name>A0ABD1FYE4_SALDI</name>
<evidence type="ECO:0000313" key="3">
    <source>
        <dbReference type="EMBL" id="KAL1536672.1"/>
    </source>
</evidence>
<dbReference type="PANTHER" id="PTHR35771:SF3">
    <property type="entry name" value="TRANSMEMBRANE PROTEIN"/>
    <property type="match status" value="1"/>
</dbReference>
<dbReference type="Proteomes" id="UP001567538">
    <property type="component" value="Unassembled WGS sequence"/>
</dbReference>
<feature type="region of interest" description="Disordered" evidence="1">
    <location>
        <begin position="66"/>
        <end position="93"/>
    </location>
</feature>
<dbReference type="AlphaFoldDB" id="A0ABD1FYE4"/>
<protein>
    <submittedName>
        <fullName evidence="3">Uncharacterized protein</fullName>
    </submittedName>
</protein>
<dbReference type="EMBL" id="JBEAFC010000011">
    <property type="protein sequence ID" value="KAL1536672.1"/>
    <property type="molecule type" value="Genomic_DNA"/>
</dbReference>
<gene>
    <name evidence="3" type="ORF">AAHA92_29283</name>
</gene>
<keyword evidence="4" id="KW-1185">Reference proteome</keyword>
<keyword evidence="2" id="KW-0812">Transmembrane</keyword>
<keyword evidence="2" id="KW-1133">Transmembrane helix</keyword>
<dbReference type="PANTHER" id="PTHR35771">
    <property type="entry name" value="TRANSMEMBRANE PROTEIN-RELATED"/>
    <property type="match status" value="1"/>
</dbReference>
<feature type="transmembrane region" description="Helical" evidence="2">
    <location>
        <begin position="20"/>
        <end position="42"/>
    </location>
</feature>
<organism evidence="3 4">
    <name type="scientific">Salvia divinorum</name>
    <name type="common">Maria pastora</name>
    <name type="synonym">Diviner's sage</name>
    <dbReference type="NCBI Taxonomy" id="28513"/>
    <lineage>
        <taxon>Eukaryota</taxon>
        <taxon>Viridiplantae</taxon>
        <taxon>Streptophyta</taxon>
        <taxon>Embryophyta</taxon>
        <taxon>Tracheophyta</taxon>
        <taxon>Spermatophyta</taxon>
        <taxon>Magnoliopsida</taxon>
        <taxon>eudicotyledons</taxon>
        <taxon>Gunneridae</taxon>
        <taxon>Pentapetalae</taxon>
        <taxon>asterids</taxon>
        <taxon>lamiids</taxon>
        <taxon>Lamiales</taxon>
        <taxon>Lamiaceae</taxon>
        <taxon>Nepetoideae</taxon>
        <taxon>Mentheae</taxon>
        <taxon>Salviinae</taxon>
        <taxon>Salvia</taxon>
        <taxon>Salvia subgen. Calosphace</taxon>
    </lineage>
</organism>
<keyword evidence="2" id="KW-0472">Membrane</keyword>
<evidence type="ECO:0000313" key="4">
    <source>
        <dbReference type="Proteomes" id="UP001567538"/>
    </source>
</evidence>